<accession>A0A0G1WZF5</accession>
<evidence type="ECO:0000256" key="1">
    <source>
        <dbReference type="SAM" id="Phobius"/>
    </source>
</evidence>
<dbReference type="Proteomes" id="UP000034273">
    <property type="component" value="Unassembled WGS sequence"/>
</dbReference>
<organism evidence="2 3">
    <name type="scientific">Candidatus Kaiserbacteria bacterium GW2011_GWA2_52_12</name>
    <dbReference type="NCBI Taxonomy" id="1618671"/>
    <lineage>
        <taxon>Bacteria</taxon>
        <taxon>Candidatus Kaiseribacteriota</taxon>
    </lineage>
</organism>
<keyword evidence="1" id="KW-1133">Transmembrane helix</keyword>
<dbReference type="EMBL" id="LCQW01000011">
    <property type="protein sequence ID" value="KKW24111.1"/>
    <property type="molecule type" value="Genomic_DNA"/>
</dbReference>
<name>A0A0G1WZF5_9BACT</name>
<keyword evidence="1" id="KW-0472">Membrane</keyword>
<proteinExistence type="predicted"/>
<protein>
    <submittedName>
        <fullName evidence="2">Uncharacterized protein</fullName>
    </submittedName>
</protein>
<dbReference type="AlphaFoldDB" id="A0A0G1WZF5"/>
<reference evidence="2 3" key="1">
    <citation type="journal article" date="2015" name="Nature">
        <title>rRNA introns, odd ribosomes, and small enigmatic genomes across a large radiation of phyla.</title>
        <authorList>
            <person name="Brown C.T."/>
            <person name="Hug L.A."/>
            <person name="Thomas B.C."/>
            <person name="Sharon I."/>
            <person name="Castelle C.J."/>
            <person name="Singh A."/>
            <person name="Wilkins M.J."/>
            <person name="Williams K.H."/>
            <person name="Banfield J.F."/>
        </authorList>
    </citation>
    <scope>NUCLEOTIDE SEQUENCE [LARGE SCALE GENOMIC DNA]</scope>
</reference>
<sequence length="210" mass="22999">MTTTESEKKVETSDIEPHEIQTPPVRFIHRFEHAFEYAVDGRFRDAPKPTVRATTATVSTSGGSDTARAVFATLIVVAFAMIAGLVWVMANRHEVSSWLAKRPIVHVQQQTQQTAPPVPVAQALIQPPVAASVASNVPAPVVRECARINVQPLFVEGVWHCMKDPVVTHNRGPAIPALANAPNLIEFRKACAQAHLTLTRDPVTRLYTCE</sequence>
<keyword evidence="1" id="KW-0812">Transmembrane</keyword>
<gene>
    <name evidence="2" type="ORF">UY67_C0011G0033</name>
</gene>
<feature type="transmembrane region" description="Helical" evidence="1">
    <location>
        <begin position="69"/>
        <end position="90"/>
    </location>
</feature>
<evidence type="ECO:0000313" key="2">
    <source>
        <dbReference type="EMBL" id="KKW24111.1"/>
    </source>
</evidence>
<comment type="caution">
    <text evidence="2">The sequence shown here is derived from an EMBL/GenBank/DDBJ whole genome shotgun (WGS) entry which is preliminary data.</text>
</comment>
<evidence type="ECO:0000313" key="3">
    <source>
        <dbReference type="Proteomes" id="UP000034273"/>
    </source>
</evidence>